<evidence type="ECO:0000313" key="5">
    <source>
        <dbReference type="EMBL" id="SSW64109.1"/>
    </source>
</evidence>
<dbReference type="GO" id="GO:0006635">
    <property type="term" value="P:fatty acid beta-oxidation"/>
    <property type="evidence" value="ECO:0007669"/>
    <property type="project" value="TreeGrafter"/>
</dbReference>
<proteinExistence type="predicted"/>
<dbReference type="InterPro" id="IPR006176">
    <property type="entry name" value="3-OHacyl-CoA_DH_NAD-bd"/>
</dbReference>
<dbReference type="OrthoDB" id="5287258at2"/>
<feature type="domain" description="3-hydroxyacyl-CoA dehydrogenase C-terminal" evidence="3">
    <location>
        <begin position="181"/>
        <end position="281"/>
    </location>
</feature>
<dbReference type="Pfam" id="PF02737">
    <property type="entry name" value="3HCDH_N"/>
    <property type="match status" value="1"/>
</dbReference>
<dbReference type="AlphaFoldDB" id="A0A446C866"/>
<dbReference type="GO" id="GO:0070403">
    <property type="term" value="F:NAD+ binding"/>
    <property type="evidence" value="ECO:0007669"/>
    <property type="project" value="InterPro"/>
</dbReference>
<dbReference type="SUPFAM" id="SSF51735">
    <property type="entry name" value="NAD(P)-binding Rossmann-fold domains"/>
    <property type="match status" value="1"/>
</dbReference>
<dbReference type="EC" id="1.1.1.-" evidence="5"/>
<organism evidence="5 6">
    <name type="scientific">Achromobacter agilis</name>
    <dbReference type="NCBI Taxonomy" id="1353888"/>
    <lineage>
        <taxon>Bacteria</taxon>
        <taxon>Pseudomonadati</taxon>
        <taxon>Pseudomonadota</taxon>
        <taxon>Betaproteobacteria</taxon>
        <taxon>Burkholderiales</taxon>
        <taxon>Alcaligenaceae</taxon>
        <taxon>Achromobacter</taxon>
    </lineage>
</organism>
<gene>
    <name evidence="5" type="primary">paaH_1</name>
    <name evidence="5" type="ORF">AGI3411_01457</name>
</gene>
<dbReference type="Pfam" id="PF00725">
    <property type="entry name" value="3HCDH"/>
    <property type="match status" value="1"/>
</dbReference>
<evidence type="ECO:0000313" key="6">
    <source>
        <dbReference type="Proteomes" id="UP000289184"/>
    </source>
</evidence>
<reference evidence="5 6" key="1">
    <citation type="submission" date="2018-07" db="EMBL/GenBank/DDBJ databases">
        <authorList>
            <person name="Peeters C."/>
        </authorList>
    </citation>
    <scope>NUCLEOTIDE SEQUENCE [LARGE SCALE GENOMIC DNA]</scope>
    <source>
        <strain evidence="5 6">LMG 3411</strain>
    </source>
</reference>
<dbReference type="PIRSF" id="PIRSF000105">
    <property type="entry name" value="HCDH"/>
    <property type="match status" value="1"/>
</dbReference>
<dbReference type="EMBL" id="UFQB01000004">
    <property type="protein sequence ID" value="SSW64109.1"/>
    <property type="molecule type" value="Genomic_DNA"/>
</dbReference>
<dbReference type="InterPro" id="IPR013328">
    <property type="entry name" value="6PGD_dom2"/>
</dbReference>
<evidence type="ECO:0000256" key="2">
    <source>
        <dbReference type="PIRSR" id="PIRSR000105-1"/>
    </source>
</evidence>
<dbReference type="InterPro" id="IPR036291">
    <property type="entry name" value="NAD(P)-bd_dom_sf"/>
</dbReference>
<protein>
    <submittedName>
        <fullName evidence="5">3-hydroxyadipyl-CoA dehydrogenase</fullName>
        <ecNumber evidence="5">1.1.1.-</ecNumber>
    </submittedName>
</protein>
<evidence type="ECO:0000259" key="3">
    <source>
        <dbReference type="Pfam" id="PF00725"/>
    </source>
</evidence>
<feature type="site" description="Important for catalytic activity" evidence="2">
    <location>
        <position position="134"/>
    </location>
</feature>
<evidence type="ECO:0000256" key="1">
    <source>
        <dbReference type="ARBA" id="ARBA00023002"/>
    </source>
</evidence>
<dbReference type="PROSITE" id="PS51257">
    <property type="entry name" value="PROKAR_LIPOPROTEIN"/>
    <property type="match status" value="1"/>
</dbReference>
<keyword evidence="1 5" id="KW-0560">Oxidoreductase</keyword>
<dbReference type="InterPro" id="IPR006108">
    <property type="entry name" value="3HC_DH_C"/>
</dbReference>
<dbReference type="SUPFAM" id="SSF48179">
    <property type="entry name" value="6-phosphogluconate dehydrogenase C-terminal domain-like"/>
    <property type="match status" value="1"/>
</dbReference>
<dbReference type="InterPro" id="IPR022694">
    <property type="entry name" value="3-OHacyl-CoA_DH"/>
</dbReference>
<dbReference type="PANTHER" id="PTHR48075:SF5">
    <property type="entry name" value="3-HYDROXYBUTYRYL-COA DEHYDROGENASE"/>
    <property type="match status" value="1"/>
</dbReference>
<dbReference type="Gene3D" id="3.40.50.720">
    <property type="entry name" value="NAD(P)-binding Rossmann-like Domain"/>
    <property type="match status" value="1"/>
</dbReference>
<dbReference type="InterPro" id="IPR008927">
    <property type="entry name" value="6-PGluconate_DH-like_C_sf"/>
</dbReference>
<sequence length="311" mass="33122">MSGVNKVVVVGGGTMGCAVAAMFNVAQWSVHVVESDASARLALPGKVDAAARALGADGSAAPPAIYGALAEVDWADVDIVIECVFENLELKQAVFAELEALCAAPTPLTSNSSSFPISQIGKNLATQNRMLGLHFFMPAHLVPAVEVVCSAVSDASTAEQVSAIMRAVGKKPIRVKRDIPGFLANRIQHALMREAIALVEDDFASPEDVDAAVRYGFGFRYIAAGPLLQKDLAGIDIHCAAAATMYPYLRTDQEPSAYMRELVANGNIGVKSPSLRGFYQWTPEQVAAEQKRYETALLKAARILSDEEANN</sequence>
<evidence type="ECO:0000259" key="4">
    <source>
        <dbReference type="Pfam" id="PF02737"/>
    </source>
</evidence>
<dbReference type="PANTHER" id="PTHR48075">
    <property type="entry name" value="3-HYDROXYACYL-COA DEHYDROGENASE FAMILY PROTEIN"/>
    <property type="match status" value="1"/>
</dbReference>
<dbReference type="Gene3D" id="1.10.1040.10">
    <property type="entry name" value="N-(1-d-carboxylethyl)-l-norvaline Dehydrogenase, domain 2"/>
    <property type="match status" value="1"/>
</dbReference>
<name>A0A446C866_9BURK</name>
<dbReference type="GO" id="GO:0008691">
    <property type="term" value="F:3-hydroxybutyryl-CoA dehydrogenase activity"/>
    <property type="evidence" value="ECO:0007669"/>
    <property type="project" value="TreeGrafter"/>
</dbReference>
<dbReference type="Proteomes" id="UP000289184">
    <property type="component" value="Unassembled WGS sequence"/>
</dbReference>
<keyword evidence="6" id="KW-1185">Reference proteome</keyword>
<dbReference type="RefSeq" id="WP_129526718.1">
    <property type="nucleotide sequence ID" value="NZ_UFQB01000004.1"/>
</dbReference>
<feature type="domain" description="3-hydroxyacyl-CoA dehydrogenase NAD binding" evidence="4">
    <location>
        <begin position="6"/>
        <end position="177"/>
    </location>
</feature>
<accession>A0A446C866</accession>